<dbReference type="GO" id="GO:0004373">
    <property type="term" value="F:alpha-1,4-glucan glucosyltransferase (UDP-glucose donor) activity"/>
    <property type="evidence" value="ECO:0007669"/>
    <property type="project" value="InterPro"/>
</dbReference>
<feature type="domain" description="Glycosyl transferase family 1" evidence="8">
    <location>
        <begin position="281"/>
        <end position="423"/>
    </location>
</feature>
<keyword evidence="4 7" id="KW-0328">Glycosyltransferase</keyword>
<evidence type="ECO:0000256" key="3">
    <source>
        <dbReference type="ARBA" id="ARBA00010281"/>
    </source>
</evidence>
<evidence type="ECO:0000313" key="11">
    <source>
        <dbReference type="Proteomes" id="UP000093352"/>
    </source>
</evidence>
<dbReference type="GO" id="GO:0009011">
    <property type="term" value="F:alpha-1,4-glucan glucosyltransferase (ADP-glucose donor) activity"/>
    <property type="evidence" value="ECO:0007669"/>
    <property type="project" value="UniProtKB-UniRule"/>
</dbReference>
<organism evidence="10 11">
    <name type="scientific">Criibacterium bergeronii</name>
    <dbReference type="NCBI Taxonomy" id="1871336"/>
    <lineage>
        <taxon>Bacteria</taxon>
        <taxon>Bacillati</taxon>
        <taxon>Bacillota</taxon>
        <taxon>Clostridia</taxon>
        <taxon>Peptostreptococcales</taxon>
        <taxon>Filifactoraceae</taxon>
        <taxon>Criibacterium</taxon>
    </lineage>
</organism>
<comment type="caution">
    <text evidence="10">The sequence shown here is derived from an EMBL/GenBank/DDBJ whole genome shotgun (WGS) entry which is preliminary data.</text>
</comment>
<dbReference type="PANTHER" id="PTHR45825:SF11">
    <property type="entry name" value="ALPHA AMYLASE DOMAIN-CONTAINING PROTEIN"/>
    <property type="match status" value="1"/>
</dbReference>
<dbReference type="AlphaFoldDB" id="A0A371IMW7"/>
<keyword evidence="5 7" id="KW-0808">Transferase</keyword>
<name>A0A371IMW7_9FIRM</name>
<gene>
    <name evidence="7" type="primary">glgA</name>
    <name evidence="10" type="ORF">BBG48_003115</name>
</gene>
<dbReference type="HAMAP" id="MF_00484">
    <property type="entry name" value="Glycogen_synth"/>
    <property type="match status" value="1"/>
</dbReference>
<dbReference type="InterPro" id="IPR013534">
    <property type="entry name" value="Starch_synth_cat_dom"/>
</dbReference>
<dbReference type="EC" id="2.4.1.21" evidence="7"/>
<keyword evidence="6 7" id="KW-0320">Glycogen biosynthesis</keyword>
<dbReference type="Pfam" id="PF00534">
    <property type="entry name" value="Glycos_transf_1"/>
    <property type="match status" value="1"/>
</dbReference>
<dbReference type="Pfam" id="PF08323">
    <property type="entry name" value="Glyco_transf_5"/>
    <property type="match status" value="1"/>
</dbReference>
<evidence type="ECO:0000259" key="9">
    <source>
        <dbReference type="Pfam" id="PF08323"/>
    </source>
</evidence>
<dbReference type="InterPro" id="IPR011835">
    <property type="entry name" value="GS/SS"/>
</dbReference>
<dbReference type="SUPFAM" id="SSF53756">
    <property type="entry name" value="UDP-Glycosyltransferase/glycogen phosphorylase"/>
    <property type="match status" value="1"/>
</dbReference>
<dbReference type="InterPro" id="IPR001296">
    <property type="entry name" value="Glyco_trans_1"/>
</dbReference>
<evidence type="ECO:0000256" key="2">
    <source>
        <dbReference type="ARBA" id="ARBA00002764"/>
    </source>
</evidence>
<dbReference type="GO" id="GO:0005978">
    <property type="term" value="P:glycogen biosynthetic process"/>
    <property type="evidence" value="ECO:0007669"/>
    <property type="project" value="UniProtKB-UniRule"/>
</dbReference>
<proteinExistence type="inferred from homology"/>
<dbReference type="PANTHER" id="PTHR45825">
    <property type="entry name" value="GRANULE-BOUND STARCH SYNTHASE 1, CHLOROPLASTIC/AMYLOPLASTIC"/>
    <property type="match status" value="1"/>
</dbReference>
<evidence type="ECO:0000313" key="10">
    <source>
        <dbReference type="EMBL" id="RDY21833.1"/>
    </source>
</evidence>
<dbReference type="Gene3D" id="3.40.50.2000">
    <property type="entry name" value="Glycogen Phosphorylase B"/>
    <property type="match status" value="2"/>
</dbReference>
<reference evidence="10 11" key="1">
    <citation type="journal article" date="2016" name="Genome Announc.">
        <title>Draft Genome Sequence of Criibacterium bergeronii gen. nov., sp. nov., Strain CCRI-22567T, Isolated from a Vaginal Sample from a Woman with Bacterial Vaginosis.</title>
        <authorList>
            <person name="Maheux A.F."/>
            <person name="Berube E."/>
            <person name="Boudreau D.K."/>
            <person name="Raymond F."/>
            <person name="Corbeil J."/>
            <person name="Roy P.H."/>
            <person name="Boissinot M."/>
            <person name="Omar R.F."/>
        </authorList>
    </citation>
    <scope>NUCLEOTIDE SEQUENCE [LARGE SCALE GENOMIC DNA]</scope>
    <source>
        <strain evidence="10 11">CCRI-22567</strain>
    </source>
</reference>
<dbReference type="RefSeq" id="WP_068912665.1">
    <property type="nucleotide sequence ID" value="NZ_MBEW02000004.1"/>
</dbReference>
<evidence type="ECO:0000259" key="8">
    <source>
        <dbReference type="Pfam" id="PF00534"/>
    </source>
</evidence>
<dbReference type="STRING" id="1871336.BBG48_02950"/>
<evidence type="ECO:0000256" key="4">
    <source>
        <dbReference type="ARBA" id="ARBA00022676"/>
    </source>
</evidence>
<dbReference type="EMBL" id="MBEW02000004">
    <property type="protein sequence ID" value="RDY21833.1"/>
    <property type="molecule type" value="Genomic_DNA"/>
</dbReference>
<evidence type="ECO:0000256" key="5">
    <source>
        <dbReference type="ARBA" id="ARBA00022679"/>
    </source>
</evidence>
<dbReference type="NCBIfam" id="TIGR02095">
    <property type="entry name" value="glgA"/>
    <property type="match status" value="1"/>
</dbReference>
<dbReference type="UniPathway" id="UPA00164"/>
<protein>
    <recommendedName>
        <fullName evidence="7">Glycogen synthase</fullName>
        <ecNumber evidence="7">2.4.1.21</ecNumber>
    </recommendedName>
    <alternativeName>
        <fullName evidence="7">Starch [bacterial glycogen] synthase</fullName>
    </alternativeName>
</protein>
<comment type="similarity">
    <text evidence="3 7">Belongs to the glycosyltransferase 1 family. Bacterial/plant glycogen synthase subfamily.</text>
</comment>
<keyword evidence="11" id="KW-1185">Reference proteome</keyword>
<comment type="catalytic activity">
    <reaction evidence="1 7">
        <text>[(1-&gt;4)-alpha-D-glucosyl](n) + ADP-alpha-D-glucose = [(1-&gt;4)-alpha-D-glucosyl](n+1) + ADP + H(+)</text>
        <dbReference type="Rhea" id="RHEA:18189"/>
        <dbReference type="Rhea" id="RHEA-COMP:9584"/>
        <dbReference type="Rhea" id="RHEA-COMP:9587"/>
        <dbReference type="ChEBI" id="CHEBI:15378"/>
        <dbReference type="ChEBI" id="CHEBI:15444"/>
        <dbReference type="ChEBI" id="CHEBI:57498"/>
        <dbReference type="ChEBI" id="CHEBI:456216"/>
        <dbReference type="EC" id="2.4.1.21"/>
    </reaction>
</comment>
<accession>A0A371IMW7</accession>
<dbReference type="Proteomes" id="UP000093352">
    <property type="component" value="Unassembled WGS sequence"/>
</dbReference>
<comment type="function">
    <text evidence="2 7">Synthesizes alpha-1,4-glucan chains using ADP-glucose.</text>
</comment>
<dbReference type="NCBIfam" id="NF001898">
    <property type="entry name" value="PRK00654.1-1"/>
    <property type="match status" value="1"/>
</dbReference>
<evidence type="ECO:0000256" key="6">
    <source>
        <dbReference type="ARBA" id="ARBA00023056"/>
    </source>
</evidence>
<sequence>MKVLFASSESQAFMKVGGLGDVVASLPKALSKMAVECSVIIPLYKGIKQKYPDLKKIDDFYISLGFRHQYVGLHQKKVGDVMYYFVDNEQYFDRDTIYGHFDDGERFTFFSKAIVEVIARHFRDYDIVHCHDWETAMVIPLLREYQLTQKTVFTIHNLRFQGVFDFDMVFDMLGLPYYYNSEDKMAYYGKANYVKAGIVFADKVTTVSPTYANEIQNDYFGENLDGLIRKYNNKIVGILNGIDYDVYDPKKDKYLSSSYDKNNLGNKYKNKLAFQKEMALPQDKDTIMVGMVSRLTDQKGLDLINAVLGEILQMRLQLVILGTGDPIYEDSFRNSEYANHDKMRAIIKYDDRIASEIYAASDIYLMPSQFEPCGLSQMIAMRYGSIPLVRKTGGLNDSVVPYNKFTGEGSGFAFGNYNAHEMLFTLQDAVRIYYDEKDVFNNLIKNAMQQDFSWKVSSQKYLDVYKSLL</sequence>
<comment type="pathway">
    <text evidence="7">Glycan biosynthesis; glycogen biosynthesis.</text>
</comment>
<evidence type="ECO:0000256" key="7">
    <source>
        <dbReference type="HAMAP-Rule" id="MF_00484"/>
    </source>
</evidence>
<evidence type="ECO:0000256" key="1">
    <source>
        <dbReference type="ARBA" id="ARBA00001478"/>
    </source>
</evidence>
<feature type="domain" description="Starch synthase catalytic" evidence="9">
    <location>
        <begin position="2"/>
        <end position="230"/>
    </location>
</feature>
<feature type="binding site" evidence="7">
    <location>
        <position position="15"/>
    </location>
    <ligand>
        <name>ADP-alpha-D-glucose</name>
        <dbReference type="ChEBI" id="CHEBI:57498"/>
    </ligand>
</feature>
<dbReference type="CDD" id="cd03791">
    <property type="entry name" value="GT5_Glycogen_synthase_DULL1-like"/>
    <property type="match status" value="1"/>
</dbReference>